<keyword evidence="2" id="KW-1185">Reference proteome</keyword>
<dbReference type="Proteomes" id="UP000253509">
    <property type="component" value="Unassembled WGS sequence"/>
</dbReference>
<sequence>MKNSRCRNTLDGDGPIVERARQALALVAGQFGEITDRGRARMRVATADDTELVFEYESGNYIFSRVYNLRITTNLPAGSAVPAGIEVSYRGKDGPGFVTTSTGASTSAMDPTALADLNSIVRDHLRGIDLLSAQVVAEAGRRVLHLTPMGGSFVWVLIPPVFKATAFPPGEVDRILSLVRAFHEFTSAETSKGPHT</sequence>
<comment type="caution">
    <text evidence="1">The sequence shown here is derived from an EMBL/GenBank/DDBJ whole genome shotgun (WGS) entry which is preliminary data.</text>
</comment>
<dbReference type="RefSeq" id="WP_113905182.1">
    <property type="nucleotide sequence ID" value="NZ_QNSB01000012.1"/>
</dbReference>
<dbReference type="AlphaFoldDB" id="A0A366IG73"/>
<organism evidence="1 2">
    <name type="scientific">Brevibacterium celere</name>
    <dbReference type="NCBI Taxonomy" id="225845"/>
    <lineage>
        <taxon>Bacteria</taxon>
        <taxon>Bacillati</taxon>
        <taxon>Actinomycetota</taxon>
        <taxon>Actinomycetes</taxon>
        <taxon>Micrococcales</taxon>
        <taxon>Brevibacteriaceae</taxon>
        <taxon>Brevibacterium</taxon>
    </lineage>
</organism>
<name>A0A366IG73_9MICO</name>
<dbReference type="Pfam" id="PF11354">
    <property type="entry name" value="DUF3156"/>
    <property type="match status" value="1"/>
</dbReference>
<protein>
    <submittedName>
        <fullName evidence="1">Uncharacterized protein</fullName>
    </submittedName>
</protein>
<reference evidence="1 2" key="1">
    <citation type="submission" date="2018-06" db="EMBL/GenBank/DDBJ databases">
        <title>Freshwater and sediment microbial communities from various areas in North America, analyzing microbe dynamics in response to fracking.</title>
        <authorList>
            <person name="Lamendella R."/>
        </authorList>
    </citation>
    <scope>NUCLEOTIDE SEQUENCE [LARGE SCALE GENOMIC DNA]</scope>
    <source>
        <strain evidence="1 2">3b_TX</strain>
    </source>
</reference>
<dbReference type="EMBL" id="QNSB01000012">
    <property type="protein sequence ID" value="RBP69496.1"/>
    <property type="molecule type" value="Genomic_DNA"/>
</dbReference>
<accession>A0A366IG73</accession>
<evidence type="ECO:0000313" key="1">
    <source>
        <dbReference type="EMBL" id="RBP69496.1"/>
    </source>
</evidence>
<evidence type="ECO:0000313" key="2">
    <source>
        <dbReference type="Proteomes" id="UP000253509"/>
    </source>
</evidence>
<proteinExistence type="predicted"/>
<gene>
    <name evidence="1" type="ORF">DFO65_11230</name>
</gene>
<dbReference type="InterPro" id="IPR021500">
    <property type="entry name" value="DUF3156"/>
</dbReference>